<dbReference type="EMBL" id="BAAAZP010000049">
    <property type="protein sequence ID" value="GAA3661816.1"/>
    <property type="molecule type" value="Genomic_DNA"/>
</dbReference>
<keyword evidence="1" id="KW-0805">Transcription regulation</keyword>
<accession>A0ABP7BIN9</accession>
<organism evidence="5 6">
    <name type="scientific">Nonomuraea antimicrobica</name>
    <dbReference type="NCBI Taxonomy" id="561173"/>
    <lineage>
        <taxon>Bacteria</taxon>
        <taxon>Bacillati</taxon>
        <taxon>Actinomycetota</taxon>
        <taxon>Actinomycetes</taxon>
        <taxon>Streptosporangiales</taxon>
        <taxon>Streptosporangiaceae</taxon>
        <taxon>Nonomuraea</taxon>
    </lineage>
</organism>
<dbReference type="CDD" id="cd00090">
    <property type="entry name" value="HTH_ARSR"/>
    <property type="match status" value="1"/>
</dbReference>
<feature type="domain" description="HTH hxlR-type" evidence="4">
    <location>
        <begin position="8"/>
        <end position="106"/>
    </location>
</feature>
<reference evidence="6" key="1">
    <citation type="journal article" date="2019" name="Int. J. Syst. Evol. Microbiol.">
        <title>The Global Catalogue of Microorganisms (GCM) 10K type strain sequencing project: providing services to taxonomists for standard genome sequencing and annotation.</title>
        <authorList>
            <consortium name="The Broad Institute Genomics Platform"/>
            <consortium name="The Broad Institute Genome Sequencing Center for Infectious Disease"/>
            <person name="Wu L."/>
            <person name="Ma J."/>
        </authorList>
    </citation>
    <scope>NUCLEOTIDE SEQUENCE [LARGE SCALE GENOMIC DNA]</scope>
    <source>
        <strain evidence="6">JCM 16904</strain>
    </source>
</reference>
<dbReference type="Proteomes" id="UP001500902">
    <property type="component" value="Unassembled WGS sequence"/>
</dbReference>
<dbReference type="InterPro" id="IPR002577">
    <property type="entry name" value="HTH_HxlR"/>
</dbReference>
<keyword evidence="6" id="KW-1185">Reference proteome</keyword>
<evidence type="ECO:0000259" key="4">
    <source>
        <dbReference type="PROSITE" id="PS51118"/>
    </source>
</evidence>
<protein>
    <submittedName>
        <fullName evidence="5">Helix-turn-helix domain-containing protein</fullName>
    </submittedName>
</protein>
<dbReference type="Pfam" id="PF01638">
    <property type="entry name" value="HxlR"/>
    <property type="match status" value="1"/>
</dbReference>
<dbReference type="SUPFAM" id="SSF46785">
    <property type="entry name" value="Winged helix' DNA-binding domain"/>
    <property type="match status" value="1"/>
</dbReference>
<dbReference type="InterPro" id="IPR036390">
    <property type="entry name" value="WH_DNA-bd_sf"/>
</dbReference>
<evidence type="ECO:0000313" key="6">
    <source>
        <dbReference type="Proteomes" id="UP001500902"/>
    </source>
</evidence>
<dbReference type="PROSITE" id="PS51118">
    <property type="entry name" value="HTH_HXLR"/>
    <property type="match status" value="1"/>
</dbReference>
<sequence>MKKTSYSCGLDAAVDVVGGKWKALILWALHHEPMRFGELRRQVPGISEKMLIQQLREMEHCGLVHREVYQQVPPKVEYSLTEFGRSLNTALIPLGEWGEKHMQTIEAIQAADGASSVA</sequence>
<dbReference type="RefSeq" id="WP_344876639.1">
    <property type="nucleotide sequence ID" value="NZ_BAAAZP010000049.1"/>
</dbReference>
<dbReference type="PANTHER" id="PTHR33204">
    <property type="entry name" value="TRANSCRIPTIONAL REGULATOR, MARR FAMILY"/>
    <property type="match status" value="1"/>
</dbReference>
<name>A0ABP7BIN9_9ACTN</name>
<evidence type="ECO:0000256" key="3">
    <source>
        <dbReference type="ARBA" id="ARBA00023163"/>
    </source>
</evidence>
<evidence type="ECO:0000313" key="5">
    <source>
        <dbReference type="EMBL" id="GAA3661816.1"/>
    </source>
</evidence>
<dbReference type="PANTHER" id="PTHR33204:SF29">
    <property type="entry name" value="TRANSCRIPTIONAL REGULATOR"/>
    <property type="match status" value="1"/>
</dbReference>
<evidence type="ECO:0000256" key="1">
    <source>
        <dbReference type="ARBA" id="ARBA00023015"/>
    </source>
</evidence>
<gene>
    <name evidence="5" type="ORF">GCM10022224_026740</name>
</gene>
<dbReference type="InterPro" id="IPR011991">
    <property type="entry name" value="ArsR-like_HTH"/>
</dbReference>
<dbReference type="Gene3D" id="1.10.10.10">
    <property type="entry name" value="Winged helix-like DNA-binding domain superfamily/Winged helix DNA-binding domain"/>
    <property type="match status" value="1"/>
</dbReference>
<keyword evidence="2" id="KW-0238">DNA-binding</keyword>
<dbReference type="InterPro" id="IPR036388">
    <property type="entry name" value="WH-like_DNA-bd_sf"/>
</dbReference>
<proteinExistence type="predicted"/>
<evidence type="ECO:0000256" key="2">
    <source>
        <dbReference type="ARBA" id="ARBA00023125"/>
    </source>
</evidence>
<keyword evidence="3" id="KW-0804">Transcription</keyword>
<comment type="caution">
    <text evidence="5">The sequence shown here is derived from an EMBL/GenBank/DDBJ whole genome shotgun (WGS) entry which is preliminary data.</text>
</comment>